<evidence type="ECO:0000256" key="1">
    <source>
        <dbReference type="SAM" id="MobiDB-lite"/>
    </source>
</evidence>
<dbReference type="RefSeq" id="XP_040632735.1">
    <property type="nucleotide sequence ID" value="XM_040770993.1"/>
</dbReference>
<feature type="region of interest" description="Disordered" evidence="1">
    <location>
        <begin position="312"/>
        <end position="429"/>
    </location>
</feature>
<feature type="region of interest" description="Disordered" evidence="1">
    <location>
        <begin position="238"/>
        <end position="259"/>
    </location>
</feature>
<organism evidence="2 3">
    <name type="scientific">Dacryopinax primogenitus (strain DJM 731)</name>
    <name type="common">Brown rot fungus</name>
    <dbReference type="NCBI Taxonomy" id="1858805"/>
    <lineage>
        <taxon>Eukaryota</taxon>
        <taxon>Fungi</taxon>
        <taxon>Dikarya</taxon>
        <taxon>Basidiomycota</taxon>
        <taxon>Agaricomycotina</taxon>
        <taxon>Dacrymycetes</taxon>
        <taxon>Dacrymycetales</taxon>
        <taxon>Dacrymycetaceae</taxon>
        <taxon>Dacryopinax</taxon>
    </lineage>
</organism>
<evidence type="ECO:0000313" key="3">
    <source>
        <dbReference type="Proteomes" id="UP000030653"/>
    </source>
</evidence>
<dbReference type="HOGENOM" id="CLU_639384_0_0_1"/>
<keyword evidence="3" id="KW-1185">Reference proteome</keyword>
<accession>M5G6F7</accession>
<sequence length="429" mass="46575">MYPYSNMRSPPSSPTALEKTQAEFAAGLLPLIPVLIPLKPKKSKEFKSREVIEEDEDESEEEEELPDVQDINIDDDGDEEEEEETEEEEVADSSAPDLLVESPFPDLVEVTAAGPPEFSYQTISSNPNLQLFLIRLPPSIKPKYLENLELDLDVNDKGMLGSFQRKGETWEVRDASEASGAEEMQGLTVLLRDEEGKGTHRIGISLSHILCSFAHNIIAPRLISRNLVITRSLPSLSLPSTSTVSHTQTALSSQPPTDYTIASMRPPSMAPPERMTYRFAPPGTWEARTSLLDTLNAGETDGDVLMADAAPAAAPAKTPKNTKKHSAVDAASTSKTEPPTAEKPKKKRKSEVLADGAALPSTTTLSVESSNPTLGEKKKKRVDAPAVTVNADNVTAVPPPSDLTTAAATPELTEKKKKKRQKAVEETET</sequence>
<dbReference type="Proteomes" id="UP000030653">
    <property type="component" value="Unassembled WGS sequence"/>
</dbReference>
<proteinExistence type="predicted"/>
<dbReference type="Gene3D" id="6.20.250.70">
    <property type="match status" value="1"/>
</dbReference>
<feature type="region of interest" description="Disordered" evidence="1">
    <location>
        <begin position="42"/>
        <end position="99"/>
    </location>
</feature>
<evidence type="ECO:0000313" key="2">
    <source>
        <dbReference type="EMBL" id="EJU05841.1"/>
    </source>
</evidence>
<feature type="compositionally biased region" description="Polar residues" evidence="1">
    <location>
        <begin position="360"/>
        <end position="373"/>
    </location>
</feature>
<dbReference type="OrthoDB" id="76224at2759"/>
<dbReference type="GeneID" id="63686055"/>
<dbReference type="AlphaFoldDB" id="M5G6F7"/>
<protein>
    <submittedName>
        <fullName evidence="2">Uncharacterized protein</fullName>
    </submittedName>
</protein>
<gene>
    <name evidence="2" type="ORF">DACRYDRAFT_13726</name>
</gene>
<name>M5G6F7_DACPD</name>
<feature type="compositionally biased region" description="Polar residues" evidence="1">
    <location>
        <begin position="244"/>
        <end position="257"/>
    </location>
</feature>
<dbReference type="EMBL" id="JH795856">
    <property type="protein sequence ID" value="EJU05841.1"/>
    <property type="molecule type" value="Genomic_DNA"/>
</dbReference>
<feature type="compositionally biased region" description="Low complexity" evidence="1">
    <location>
        <begin position="384"/>
        <end position="396"/>
    </location>
</feature>
<feature type="compositionally biased region" description="Acidic residues" evidence="1">
    <location>
        <begin position="52"/>
        <end position="91"/>
    </location>
</feature>
<reference evidence="2 3" key="1">
    <citation type="journal article" date="2012" name="Science">
        <title>The Paleozoic origin of enzymatic lignin decomposition reconstructed from 31 fungal genomes.</title>
        <authorList>
            <person name="Floudas D."/>
            <person name="Binder M."/>
            <person name="Riley R."/>
            <person name="Barry K."/>
            <person name="Blanchette R.A."/>
            <person name="Henrissat B."/>
            <person name="Martinez A.T."/>
            <person name="Otillar R."/>
            <person name="Spatafora J.W."/>
            <person name="Yadav J.S."/>
            <person name="Aerts A."/>
            <person name="Benoit I."/>
            <person name="Boyd A."/>
            <person name="Carlson A."/>
            <person name="Copeland A."/>
            <person name="Coutinho P.M."/>
            <person name="de Vries R.P."/>
            <person name="Ferreira P."/>
            <person name="Findley K."/>
            <person name="Foster B."/>
            <person name="Gaskell J."/>
            <person name="Glotzer D."/>
            <person name="Gorecki P."/>
            <person name="Heitman J."/>
            <person name="Hesse C."/>
            <person name="Hori C."/>
            <person name="Igarashi K."/>
            <person name="Jurgens J.A."/>
            <person name="Kallen N."/>
            <person name="Kersten P."/>
            <person name="Kohler A."/>
            <person name="Kuees U."/>
            <person name="Kumar T.K.A."/>
            <person name="Kuo A."/>
            <person name="LaButti K."/>
            <person name="Larrondo L.F."/>
            <person name="Lindquist E."/>
            <person name="Ling A."/>
            <person name="Lombard V."/>
            <person name="Lucas S."/>
            <person name="Lundell T."/>
            <person name="Martin R."/>
            <person name="McLaughlin D.J."/>
            <person name="Morgenstern I."/>
            <person name="Morin E."/>
            <person name="Murat C."/>
            <person name="Nagy L.G."/>
            <person name="Nolan M."/>
            <person name="Ohm R.A."/>
            <person name="Patyshakuliyeva A."/>
            <person name="Rokas A."/>
            <person name="Ruiz-Duenas F.J."/>
            <person name="Sabat G."/>
            <person name="Salamov A."/>
            <person name="Samejima M."/>
            <person name="Schmutz J."/>
            <person name="Slot J.C."/>
            <person name="St John F."/>
            <person name="Stenlid J."/>
            <person name="Sun H."/>
            <person name="Sun S."/>
            <person name="Syed K."/>
            <person name="Tsang A."/>
            <person name="Wiebenga A."/>
            <person name="Young D."/>
            <person name="Pisabarro A."/>
            <person name="Eastwood D.C."/>
            <person name="Martin F."/>
            <person name="Cullen D."/>
            <person name="Grigoriev I.V."/>
            <person name="Hibbett D.S."/>
        </authorList>
    </citation>
    <scope>NUCLEOTIDE SEQUENCE [LARGE SCALE GENOMIC DNA]</scope>
    <source>
        <strain evidence="2 3">DJM-731 SS1</strain>
    </source>
</reference>